<dbReference type="InterPro" id="IPR010982">
    <property type="entry name" value="Lambda_DNA-bd_dom_sf"/>
</dbReference>
<dbReference type="STRING" id="29529.SAMN04488122_5786"/>
<dbReference type="RefSeq" id="WP_089901403.1">
    <property type="nucleotide sequence ID" value="NZ_FOJG01000002.1"/>
</dbReference>
<protein>
    <submittedName>
        <fullName evidence="1">Uncharacterized protein</fullName>
    </submittedName>
</protein>
<dbReference type="AlphaFoldDB" id="A0A1I0SB43"/>
<accession>A0A1I0SB43</accession>
<sequence>MRKKIDKAAVLSIDNIYPHGLSEEEKAAADNELVSYRMDLWNKMTKKDHLRADLLQVKYQMERVIKSLEYQGTLHFGYFLSAYIRAIQKKQKEFAREISIDEARLSRIIHNKEFPNDELFIRLEIHSNNTIPALNWFLLAEKGKAYNISTNQALRKKEKKNVLVTIASIK</sequence>
<dbReference type="Gene3D" id="1.10.260.40">
    <property type="entry name" value="lambda repressor-like DNA-binding domains"/>
    <property type="match status" value="1"/>
</dbReference>
<evidence type="ECO:0000313" key="2">
    <source>
        <dbReference type="Proteomes" id="UP000199310"/>
    </source>
</evidence>
<gene>
    <name evidence="1" type="ORF">SAMN04488122_5786</name>
</gene>
<keyword evidence="2" id="KW-1185">Reference proteome</keyword>
<dbReference type="OrthoDB" id="1493507at2"/>
<dbReference type="GO" id="GO:0003677">
    <property type="term" value="F:DNA binding"/>
    <property type="evidence" value="ECO:0007669"/>
    <property type="project" value="InterPro"/>
</dbReference>
<proteinExistence type="predicted"/>
<evidence type="ECO:0000313" key="1">
    <source>
        <dbReference type="EMBL" id="SEW53946.1"/>
    </source>
</evidence>
<reference evidence="2" key="1">
    <citation type="submission" date="2016-10" db="EMBL/GenBank/DDBJ databases">
        <authorList>
            <person name="Varghese N."/>
            <person name="Submissions S."/>
        </authorList>
    </citation>
    <scope>NUCLEOTIDE SEQUENCE [LARGE SCALE GENOMIC DNA]</scope>
    <source>
        <strain evidence="2">DSM 3695</strain>
    </source>
</reference>
<dbReference type="EMBL" id="FOJG01000002">
    <property type="protein sequence ID" value="SEW53946.1"/>
    <property type="molecule type" value="Genomic_DNA"/>
</dbReference>
<dbReference type="Proteomes" id="UP000199310">
    <property type="component" value="Unassembled WGS sequence"/>
</dbReference>
<name>A0A1I0SB43_9BACT</name>
<organism evidence="1 2">
    <name type="scientific">Chitinophaga arvensicola</name>
    <dbReference type="NCBI Taxonomy" id="29529"/>
    <lineage>
        <taxon>Bacteria</taxon>
        <taxon>Pseudomonadati</taxon>
        <taxon>Bacteroidota</taxon>
        <taxon>Chitinophagia</taxon>
        <taxon>Chitinophagales</taxon>
        <taxon>Chitinophagaceae</taxon>
        <taxon>Chitinophaga</taxon>
    </lineage>
</organism>
<dbReference type="SUPFAM" id="SSF47413">
    <property type="entry name" value="lambda repressor-like DNA-binding domains"/>
    <property type="match status" value="1"/>
</dbReference>